<dbReference type="AlphaFoldDB" id="A0A2U3LVV7"/>
<gene>
    <name evidence="1" type="ORF">SBF1_8740002</name>
</gene>
<evidence type="ECO:0000313" key="1">
    <source>
        <dbReference type="EMBL" id="SPF55912.1"/>
    </source>
</evidence>
<protein>
    <submittedName>
        <fullName evidence="1">Uncharacterized protein</fullName>
    </submittedName>
</protein>
<sequence>MNNRLTTLRRFDGLTYFKIACQVIATYLMRRKKGGGLFVGSFLKRMKA</sequence>
<accession>A0A2U3LVV7</accession>
<reference evidence="2" key="1">
    <citation type="submission" date="2018-02" db="EMBL/GenBank/DDBJ databases">
        <authorList>
            <person name="Hausmann B."/>
        </authorList>
    </citation>
    <scope>NUCLEOTIDE SEQUENCE [LARGE SCALE GENOMIC DNA]</scope>
    <source>
        <strain evidence="2">Peat soil MAG SbF1</strain>
    </source>
</reference>
<proteinExistence type="predicted"/>
<dbReference type="EMBL" id="OMOF01000861">
    <property type="protein sequence ID" value="SPF55912.1"/>
    <property type="molecule type" value="Genomic_DNA"/>
</dbReference>
<organism evidence="1 2">
    <name type="scientific">Candidatus Desulfosporosinus infrequens</name>
    <dbReference type="NCBI Taxonomy" id="2043169"/>
    <lineage>
        <taxon>Bacteria</taxon>
        <taxon>Bacillati</taxon>
        <taxon>Bacillota</taxon>
        <taxon>Clostridia</taxon>
        <taxon>Eubacteriales</taxon>
        <taxon>Desulfitobacteriaceae</taxon>
        <taxon>Desulfosporosinus</taxon>
    </lineage>
</organism>
<dbReference type="Proteomes" id="UP000238916">
    <property type="component" value="Unassembled WGS sequence"/>
</dbReference>
<evidence type="ECO:0000313" key="2">
    <source>
        <dbReference type="Proteomes" id="UP000238916"/>
    </source>
</evidence>
<name>A0A2U3LVV7_9FIRM</name>